<dbReference type="KEGG" id="ial:IALB_2590"/>
<evidence type="ECO:0000313" key="11">
    <source>
        <dbReference type="Proteomes" id="UP000007394"/>
    </source>
</evidence>
<feature type="domain" description="Transposase InsH N-terminal" evidence="7">
    <location>
        <begin position="28"/>
        <end position="122"/>
    </location>
</feature>
<dbReference type="AlphaFoldDB" id="I0AMT6"/>
<evidence type="ECO:0000256" key="5">
    <source>
        <dbReference type="ARBA" id="ARBA00023172"/>
    </source>
</evidence>
<dbReference type="InterPro" id="IPR002559">
    <property type="entry name" value="Transposase_11"/>
</dbReference>
<evidence type="ECO:0000313" key="10">
    <source>
        <dbReference type="EMBL" id="AFH50293.1"/>
    </source>
</evidence>
<dbReference type="RefSeq" id="WP_014558995.1">
    <property type="nucleotide sequence ID" value="NC_017464.1"/>
</dbReference>
<dbReference type="PANTHER" id="PTHR35604">
    <property type="entry name" value="TRANSPOSASE INSH FOR INSERTION SEQUENCE ELEMENT IS5A-RELATED"/>
    <property type="match status" value="1"/>
</dbReference>
<evidence type="ECO:0000256" key="1">
    <source>
        <dbReference type="ARBA" id="ARBA00003544"/>
    </source>
</evidence>
<dbReference type="Pfam" id="PF01609">
    <property type="entry name" value="DDE_Tnp_1"/>
    <property type="match status" value="1"/>
</dbReference>
<name>I0AMT6_IGNAJ</name>
<comment type="function">
    <text evidence="1">Involved in the transposition of the insertion sequence IS5.</text>
</comment>
<dbReference type="eggNOG" id="COG3039">
    <property type="taxonomic scope" value="Bacteria"/>
</dbReference>
<dbReference type="KEGG" id="ial:IALB_0121"/>
<dbReference type="GO" id="GO:0004803">
    <property type="term" value="F:transposase activity"/>
    <property type="evidence" value="ECO:0007669"/>
    <property type="project" value="InterPro"/>
</dbReference>
<dbReference type="KEGG" id="ial:IALB_0187"/>
<dbReference type="PANTHER" id="PTHR35604:SF2">
    <property type="entry name" value="TRANSPOSASE INSH FOR INSERTION SEQUENCE ELEMENT IS5A-RELATED"/>
    <property type="match status" value="1"/>
</dbReference>
<evidence type="ECO:0000259" key="7">
    <source>
        <dbReference type="Pfam" id="PF05598"/>
    </source>
</evidence>
<feature type="domain" description="Transposase IS4-like" evidence="6">
    <location>
        <begin position="151"/>
        <end position="315"/>
    </location>
</feature>
<gene>
    <name evidence="8" type="ordered locus">IALB_0121</name>
    <name evidence="9" type="ordered locus">IALB_0187</name>
    <name evidence="10" type="ordered locus">IALB_2590</name>
</gene>
<proteinExistence type="inferred from homology"/>
<reference evidence="10 11" key="1">
    <citation type="journal article" date="2012" name="Front. Microbiol.">
        <title>Complete genome of Ignavibacterium album, a metabolically versatile, flagellated, facultative anaerobe from the phylum Chlorobi.</title>
        <authorList>
            <person name="Liu Z."/>
            <person name="Frigaard N.-U."/>
            <person name="Vogl K."/>
            <person name="Iino T."/>
            <person name="Ohkuma M."/>
            <person name="Overmann J."/>
            <person name="Bryant D.A."/>
        </authorList>
    </citation>
    <scope>NUCLEOTIDE SEQUENCE [LARGE SCALE GENOMIC DNA]</scope>
    <source>
        <strain evidence="11">DSM 19864 / JCM 16511 / NBRC 101810 / Mat9-16</strain>
        <strain evidence="10">JCM 16511</strain>
    </source>
</reference>
<organism evidence="10 11">
    <name type="scientific">Ignavibacterium album (strain DSM 19864 / JCM 16511 / NBRC 101810 / Mat9-16)</name>
    <dbReference type="NCBI Taxonomy" id="945713"/>
    <lineage>
        <taxon>Bacteria</taxon>
        <taxon>Pseudomonadati</taxon>
        <taxon>Ignavibacteriota</taxon>
        <taxon>Ignavibacteria</taxon>
        <taxon>Ignavibacteriales</taxon>
        <taxon>Ignavibacteriaceae</taxon>
        <taxon>Ignavibacterium</taxon>
    </lineage>
</organism>
<evidence type="ECO:0000313" key="8">
    <source>
        <dbReference type="EMBL" id="AFH47835.1"/>
    </source>
</evidence>
<accession>I0AMT6</accession>
<dbReference type="GO" id="GO:0006313">
    <property type="term" value="P:DNA transposition"/>
    <property type="evidence" value="ECO:0007669"/>
    <property type="project" value="InterPro"/>
</dbReference>
<evidence type="ECO:0000256" key="2">
    <source>
        <dbReference type="ARBA" id="ARBA00010075"/>
    </source>
</evidence>
<keyword evidence="3" id="KW-0815">Transposition</keyword>
<keyword evidence="11" id="KW-1185">Reference proteome</keyword>
<dbReference type="NCBIfam" id="NF033581">
    <property type="entry name" value="transpos_IS5_4"/>
    <property type="match status" value="1"/>
</dbReference>
<sequence>MRSNKINNIDLFTSSANDKFTKHIKTQSKQALEIINNKINWTKLLRPLEETITKTKQNNSPAGRRTFDLLVIVKCFILQSIYNLSDPRLEEEIADRRSFQIFLGLNSSDSIPDETTICRYRELFATLELDKKLFYEFNKQLTELKLIVGKGTIVDATIKQAHAKPNSNRDNDADFTIKRGKTYYGYKGHIAIDEDSQVIKSVEFTKASIHDSNAFDQLVDYSEQAIFADKAYANKTRRNKLEAIGIFDGILAKGYRNKPLSKSEKKVNKLLSTIRNKVERPFAYMKQVLQYQQCSYYDIGRNRFEFIMCAFVYNIRRLITLST</sequence>
<dbReference type="Pfam" id="PF05598">
    <property type="entry name" value="DUF772"/>
    <property type="match status" value="1"/>
</dbReference>
<dbReference type="HOGENOM" id="CLU_049873_1_1_10"/>
<dbReference type="OrthoDB" id="1454687at2"/>
<evidence type="ECO:0000259" key="6">
    <source>
        <dbReference type="Pfam" id="PF01609"/>
    </source>
</evidence>
<keyword evidence="4" id="KW-0238">DNA-binding</keyword>
<evidence type="ECO:0000256" key="4">
    <source>
        <dbReference type="ARBA" id="ARBA00023125"/>
    </source>
</evidence>
<dbReference type="EMBL" id="CP003418">
    <property type="protein sequence ID" value="AFH47835.1"/>
    <property type="molecule type" value="Genomic_DNA"/>
</dbReference>
<dbReference type="EMBL" id="CP003418">
    <property type="protein sequence ID" value="AFH47899.1"/>
    <property type="molecule type" value="Genomic_DNA"/>
</dbReference>
<dbReference type="GO" id="GO:0003677">
    <property type="term" value="F:DNA binding"/>
    <property type="evidence" value="ECO:0007669"/>
    <property type="project" value="UniProtKB-KW"/>
</dbReference>
<dbReference type="EMBL" id="CP003418">
    <property type="protein sequence ID" value="AFH50293.1"/>
    <property type="molecule type" value="Genomic_DNA"/>
</dbReference>
<dbReference type="Proteomes" id="UP000007394">
    <property type="component" value="Chromosome"/>
</dbReference>
<dbReference type="InterPro" id="IPR047959">
    <property type="entry name" value="Transpos_IS5"/>
</dbReference>
<dbReference type="InterPro" id="IPR008490">
    <property type="entry name" value="Transposase_InsH_N"/>
</dbReference>
<comment type="similarity">
    <text evidence="2">Belongs to the transposase 11 family.</text>
</comment>
<protein>
    <submittedName>
        <fullName evidence="10">Transposase</fullName>
    </submittedName>
</protein>
<evidence type="ECO:0000313" key="9">
    <source>
        <dbReference type="EMBL" id="AFH47899.1"/>
    </source>
</evidence>
<evidence type="ECO:0000256" key="3">
    <source>
        <dbReference type="ARBA" id="ARBA00022578"/>
    </source>
</evidence>
<keyword evidence="5" id="KW-0233">DNA recombination</keyword>